<dbReference type="FunFam" id="3.40.50.10380:FF:000003">
    <property type="entry name" value="NADP-dependent malic enzyme"/>
    <property type="match status" value="1"/>
</dbReference>
<dbReference type="InterPro" id="IPR012302">
    <property type="entry name" value="Malic_NAD-bd"/>
</dbReference>
<dbReference type="SUPFAM" id="SSF51735">
    <property type="entry name" value="NAD(P)-binding Rossmann-fold domains"/>
    <property type="match status" value="1"/>
</dbReference>
<comment type="cofactor">
    <cofactor evidence="2">
        <name>Mg(2+)</name>
        <dbReference type="ChEBI" id="CHEBI:18420"/>
    </cofactor>
</comment>
<protein>
    <submittedName>
        <fullName evidence="13">NADP-dependent malic enzyme</fullName>
        <ecNumber evidence="13">1.1.1.40</ecNumber>
    </submittedName>
</protein>
<dbReference type="Proteomes" id="UP000494329">
    <property type="component" value="Unassembled WGS sequence"/>
</dbReference>
<evidence type="ECO:0000256" key="8">
    <source>
        <dbReference type="PIRSR" id="PIRSR036684-1"/>
    </source>
</evidence>
<dbReference type="CDD" id="cd05311">
    <property type="entry name" value="NAD_bind_2_malic_enz"/>
    <property type="match status" value="1"/>
</dbReference>
<comment type="similarity">
    <text evidence="3">In the N-terminal section; belongs to the malic enzymes family.</text>
</comment>
<evidence type="ECO:0000259" key="11">
    <source>
        <dbReference type="SMART" id="SM00919"/>
    </source>
</evidence>
<dbReference type="InterPro" id="IPR051674">
    <property type="entry name" value="Malate_Decarboxylase"/>
</dbReference>
<evidence type="ECO:0000256" key="4">
    <source>
        <dbReference type="ARBA" id="ARBA00008756"/>
    </source>
</evidence>
<evidence type="ECO:0000256" key="7">
    <source>
        <dbReference type="ARBA" id="ARBA00023268"/>
    </source>
</evidence>
<evidence type="ECO:0000256" key="1">
    <source>
        <dbReference type="ARBA" id="ARBA00001936"/>
    </source>
</evidence>
<dbReference type="InterPro" id="IPR002505">
    <property type="entry name" value="PTA_PTB"/>
</dbReference>
<sequence>MKQTDTDQQAAFDYHEFPTPGKISVVASKPLVTQRDLSLAYTPGVAGVCEAIAADPLKAHRFTGRGNLVGVITNGTAVLGLGNIGPLASKPVMEGKAVLFKKFAGIDVFDIEINETDPDKLVEIIAGLEPTFGGINLEDIKAPECFTVERKLRERMKIPVFHDDQHGTAITVSAAFINGLKVVGKAISEVKVVTSGAGAAALACLDLLVDMGLPVKNIWATDIEGVVYRGRTALMDPDKARFAQETDARTLAEVIEGADVFLGLSVGGILSADMLKKMGPRPLILALANPTPEIFPELAHATRDDVVIATGRSDYPNQVNNVLCFPYIFRGALDVGATTITREMEIAAVNAIAGLAEEEQNEVVAAAYGVYDVAFGPQYLIPKPFDPRLITRIAPAVAKAAIENGVATRPLPDLAAYVEQLQQFVYHSGAFMKPLFSTAKRLVRDGGNARIVFTEGEDERVLRAVQVIVDEKLARPILVGRPEVLLTRIERFGLRLKLGQDVEVTNPEYDERFPQYWTTYWELMCRDGITKEMARVEMRRRLTLIGAMMVRLGDADGMICGTVGAYHDHLRFVDQVIGKKHGAKTYAAMNILLLDQRTVALVDTHINDDPTAEQVAEFTISAARQMEWLNLTPKAALLSRSNFGSGSAASGAKMRQALQIVREQAPDLEVDGEMHGDCALDESLRARILPTSPLKGDANLLVCPNVDSGNIAYNLLKTGAGSNVAVGPFLLGVNAPVNILTSSSTVRRIINMAALTVIEANRG</sequence>
<evidence type="ECO:0000256" key="10">
    <source>
        <dbReference type="PIRSR" id="PIRSR036684-3"/>
    </source>
</evidence>
<proteinExistence type="inferred from homology"/>
<keyword evidence="5 9" id="KW-0479">Metal-binding</keyword>
<dbReference type="AlphaFoldDB" id="A0A6J5DMY5"/>
<dbReference type="InterPro" id="IPR042113">
    <property type="entry name" value="P_AcTrfase_dom1"/>
</dbReference>
<dbReference type="Pfam" id="PF00390">
    <property type="entry name" value="malic"/>
    <property type="match status" value="1"/>
</dbReference>
<dbReference type="InterPro" id="IPR042112">
    <property type="entry name" value="P_AcTrfase_dom2"/>
</dbReference>
<dbReference type="InterPro" id="IPR036291">
    <property type="entry name" value="NAD(P)-bd_dom_sf"/>
</dbReference>
<dbReference type="FunFam" id="3.40.50.720:FF:000095">
    <property type="entry name" value="NADP-dependent malic enzyme"/>
    <property type="match status" value="1"/>
</dbReference>
<dbReference type="Gene3D" id="3.40.50.720">
    <property type="entry name" value="NAD(P)-binding Rossmann-like Domain"/>
    <property type="match status" value="1"/>
</dbReference>
<dbReference type="SMART" id="SM00919">
    <property type="entry name" value="Malic_M"/>
    <property type="match status" value="1"/>
</dbReference>
<feature type="binding site" evidence="10">
    <location>
        <begin position="78"/>
        <end position="85"/>
    </location>
    <ligand>
        <name>NADP(+)</name>
        <dbReference type="ChEBI" id="CHEBI:58349"/>
    </ligand>
</feature>
<dbReference type="SUPFAM" id="SSF53223">
    <property type="entry name" value="Aminoacid dehydrogenase-like, N-terminal domain"/>
    <property type="match status" value="1"/>
</dbReference>
<dbReference type="SMART" id="SM01274">
    <property type="entry name" value="malic"/>
    <property type="match status" value="1"/>
</dbReference>
<evidence type="ECO:0000256" key="6">
    <source>
        <dbReference type="ARBA" id="ARBA00023002"/>
    </source>
</evidence>
<feature type="active site" description="Proton acceptor" evidence="8">
    <location>
        <position position="96"/>
    </location>
</feature>
<evidence type="ECO:0000256" key="9">
    <source>
        <dbReference type="PIRSR" id="PIRSR036684-2"/>
    </source>
</evidence>
<comment type="similarity">
    <text evidence="4">In the C-terminal section; belongs to the phosphate acetyltransferase and butyryltransferase family.</text>
</comment>
<evidence type="ECO:0000256" key="2">
    <source>
        <dbReference type="ARBA" id="ARBA00001946"/>
    </source>
</evidence>
<reference evidence="13 14" key="1">
    <citation type="submission" date="2020-04" db="EMBL/GenBank/DDBJ databases">
        <authorList>
            <person name="De Canck E."/>
        </authorList>
    </citation>
    <scope>NUCLEOTIDE SEQUENCE [LARGE SCALE GENOMIC DNA]</scope>
    <source>
        <strain evidence="13 14">LMG 29739</strain>
    </source>
</reference>
<feature type="domain" description="Malic enzyme N-terminal" evidence="12">
    <location>
        <begin position="20"/>
        <end position="153"/>
    </location>
</feature>
<dbReference type="RefSeq" id="WP_175110788.1">
    <property type="nucleotide sequence ID" value="NZ_CADIKF010000012.1"/>
</dbReference>
<dbReference type="InterPro" id="IPR012188">
    <property type="entry name" value="ME_PTA"/>
</dbReference>
<dbReference type="Gene3D" id="3.40.50.10750">
    <property type="entry name" value="Isocitrate/Isopropylmalate dehydrogenase-like"/>
    <property type="match status" value="1"/>
</dbReference>
<dbReference type="Gene3D" id="3.40.50.10380">
    <property type="entry name" value="Malic enzyme, N-terminal domain"/>
    <property type="match status" value="1"/>
</dbReference>
<dbReference type="EMBL" id="CADIKF010000012">
    <property type="protein sequence ID" value="CAB3754874.1"/>
    <property type="molecule type" value="Genomic_DNA"/>
</dbReference>
<dbReference type="PANTHER" id="PTHR43237:SF4">
    <property type="entry name" value="NADP-DEPENDENT MALIC ENZYME"/>
    <property type="match status" value="1"/>
</dbReference>
<gene>
    <name evidence="13" type="primary">maeB_2</name>
    <name evidence="13" type="ORF">LMG29739_02052</name>
</gene>
<dbReference type="Pfam" id="PF01515">
    <property type="entry name" value="PTA_PTB"/>
    <property type="match status" value="1"/>
</dbReference>
<name>A0A6J5DMY5_9BURK</name>
<accession>A0A6J5DMY5</accession>
<dbReference type="Pfam" id="PF03949">
    <property type="entry name" value="Malic_M"/>
    <property type="match status" value="1"/>
</dbReference>
<dbReference type="GO" id="GO:0006108">
    <property type="term" value="P:malate metabolic process"/>
    <property type="evidence" value="ECO:0007669"/>
    <property type="project" value="InterPro"/>
</dbReference>
<keyword evidence="10" id="KW-0521">NADP</keyword>
<dbReference type="PANTHER" id="PTHR43237">
    <property type="entry name" value="NADP-DEPENDENT MALIC ENZYME"/>
    <property type="match status" value="1"/>
</dbReference>
<dbReference type="InterPro" id="IPR045213">
    <property type="entry name" value="Malic_NAD-bd_bact_type"/>
</dbReference>
<dbReference type="GO" id="GO:0046872">
    <property type="term" value="F:metal ion binding"/>
    <property type="evidence" value="ECO:0007669"/>
    <property type="project" value="UniProtKB-KW"/>
</dbReference>
<comment type="cofactor">
    <cofactor evidence="1">
        <name>Mn(2+)</name>
        <dbReference type="ChEBI" id="CHEBI:29035"/>
    </cofactor>
</comment>
<dbReference type="InterPro" id="IPR037062">
    <property type="entry name" value="Malic_N_dom_sf"/>
</dbReference>
<dbReference type="NCBIfam" id="NF009501">
    <property type="entry name" value="PRK12861.1"/>
    <property type="match status" value="1"/>
</dbReference>
<feature type="binding site" evidence="9">
    <location>
        <position position="138"/>
    </location>
    <ligand>
        <name>a divalent metal cation</name>
        <dbReference type="ChEBI" id="CHEBI:60240"/>
    </ligand>
</feature>
<dbReference type="InterPro" id="IPR046346">
    <property type="entry name" value="Aminoacid_DH-like_N_sf"/>
</dbReference>
<organism evidence="13 14">
    <name type="scientific">Paraburkholderia solisilvae</name>
    <dbReference type="NCBI Taxonomy" id="624376"/>
    <lineage>
        <taxon>Bacteria</taxon>
        <taxon>Pseudomonadati</taxon>
        <taxon>Pseudomonadota</taxon>
        <taxon>Betaproteobacteria</taxon>
        <taxon>Burkholderiales</taxon>
        <taxon>Burkholderiaceae</taxon>
        <taxon>Paraburkholderia</taxon>
    </lineage>
</organism>
<evidence type="ECO:0000259" key="12">
    <source>
        <dbReference type="SMART" id="SM01274"/>
    </source>
</evidence>
<dbReference type="SUPFAM" id="SSF53659">
    <property type="entry name" value="Isocitrate/Isopropylmalate dehydrogenase-like"/>
    <property type="match status" value="1"/>
</dbReference>
<evidence type="ECO:0000256" key="3">
    <source>
        <dbReference type="ARBA" id="ARBA00007686"/>
    </source>
</evidence>
<evidence type="ECO:0000313" key="13">
    <source>
        <dbReference type="EMBL" id="CAB3754874.1"/>
    </source>
</evidence>
<feature type="binding site" evidence="10">
    <location>
        <position position="289"/>
    </location>
    <ligand>
        <name>a divalent metal cation</name>
        <dbReference type="ChEBI" id="CHEBI:60240"/>
    </ligand>
</feature>
<keyword evidence="7" id="KW-0511">Multifunctional enzyme</keyword>
<feature type="domain" description="Malic enzyme NAD-binding" evidence="11">
    <location>
        <begin position="165"/>
        <end position="402"/>
    </location>
</feature>
<dbReference type="EC" id="1.1.1.40" evidence="13"/>
<feature type="binding site" evidence="10">
    <location>
        <position position="164"/>
    </location>
    <ligand>
        <name>a divalent metal cation</name>
        <dbReference type="ChEBI" id="CHEBI:60240"/>
    </ligand>
</feature>
<dbReference type="GO" id="GO:0051287">
    <property type="term" value="F:NAD binding"/>
    <property type="evidence" value="ECO:0007669"/>
    <property type="project" value="InterPro"/>
</dbReference>
<keyword evidence="6 13" id="KW-0560">Oxidoreductase</keyword>
<evidence type="ECO:0000256" key="5">
    <source>
        <dbReference type="ARBA" id="ARBA00022723"/>
    </source>
</evidence>
<dbReference type="Gene3D" id="3.40.50.10950">
    <property type="match status" value="1"/>
</dbReference>
<feature type="binding site" evidence="9">
    <location>
        <position position="139"/>
    </location>
    <ligand>
        <name>a divalent metal cation</name>
        <dbReference type="ChEBI" id="CHEBI:60240"/>
    </ligand>
</feature>
<dbReference type="GO" id="GO:0004473">
    <property type="term" value="F:malate dehydrogenase (decarboxylating) (NADP+) activity"/>
    <property type="evidence" value="ECO:0007669"/>
    <property type="project" value="UniProtKB-EC"/>
</dbReference>
<keyword evidence="14" id="KW-1185">Reference proteome</keyword>
<evidence type="ECO:0000313" key="14">
    <source>
        <dbReference type="Proteomes" id="UP000494329"/>
    </source>
</evidence>
<dbReference type="PIRSF" id="PIRSF036684">
    <property type="entry name" value="ME_PTA"/>
    <property type="match status" value="1"/>
</dbReference>
<dbReference type="GO" id="GO:0016746">
    <property type="term" value="F:acyltransferase activity"/>
    <property type="evidence" value="ECO:0007669"/>
    <property type="project" value="InterPro"/>
</dbReference>
<dbReference type="InterPro" id="IPR012301">
    <property type="entry name" value="Malic_N_dom"/>
</dbReference>